<keyword evidence="1" id="KW-0812">Transmembrane</keyword>
<proteinExistence type="predicted"/>
<dbReference type="AlphaFoldDB" id="A0A5M9JQX4"/>
<comment type="caution">
    <text evidence="2">The sequence shown here is derived from an EMBL/GenBank/DDBJ whole genome shotgun (WGS) entry which is preliminary data.</text>
</comment>
<sequence length="169" mass="19782">MVTAELDDRRTIKPIDLDDARLATGEKDVGAKSMLTFPTSEMVTVVINDIGVLWFFWVGFGFGFGLGFNYLRSRVFEFSPGLCVCMCECKRKVEVYKAIVVIEQRIEWSGVSNVFVKWSKRRICCCRRQRHTDTIKSQAGGFDERCVFSFFCFFLFCFFFLFFFFFFFS</sequence>
<evidence type="ECO:0000256" key="1">
    <source>
        <dbReference type="SAM" id="Phobius"/>
    </source>
</evidence>
<gene>
    <name evidence="2" type="ORF">EYC84_000987</name>
</gene>
<dbReference type="Proteomes" id="UP000322873">
    <property type="component" value="Unassembled WGS sequence"/>
</dbReference>
<organism evidence="2 3">
    <name type="scientific">Monilinia fructicola</name>
    <name type="common">Brown rot fungus</name>
    <name type="synonym">Ciboria fructicola</name>
    <dbReference type="NCBI Taxonomy" id="38448"/>
    <lineage>
        <taxon>Eukaryota</taxon>
        <taxon>Fungi</taxon>
        <taxon>Dikarya</taxon>
        <taxon>Ascomycota</taxon>
        <taxon>Pezizomycotina</taxon>
        <taxon>Leotiomycetes</taxon>
        <taxon>Helotiales</taxon>
        <taxon>Sclerotiniaceae</taxon>
        <taxon>Monilinia</taxon>
    </lineage>
</organism>
<feature type="transmembrane region" description="Helical" evidence="1">
    <location>
        <begin position="146"/>
        <end position="168"/>
    </location>
</feature>
<keyword evidence="1" id="KW-0472">Membrane</keyword>
<dbReference type="EMBL" id="VICG01000008">
    <property type="protein sequence ID" value="KAA8569335.1"/>
    <property type="molecule type" value="Genomic_DNA"/>
</dbReference>
<evidence type="ECO:0000313" key="2">
    <source>
        <dbReference type="EMBL" id="KAA8569335.1"/>
    </source>
</evidence>
<feature type="transmembrane region" description="Helical" evidence="1">
    <location>
        <begin position="52"/>
        <end position="71"/>
    </location>
</feature>
<accession>A0A5M9JQX4</accession>
<keyword evidence="1" id="KW-1133">Transmembrane helix</keyword>
<evidence type="ECO:0008006" key="4">
    <source>
        <dbReference type="Google" id="ProtNLM"/>
    </source>
</evidence>
<evidence type="ECO:0000313" key="3">
    <source>
        <dbReference type="Proteomes" id="UP000322873"/>
    </source>
</evidence>
<name>A0A5M9JQX4_MONFR</name>
<reference evidence="2 3" key="1">
    <citation type="submission" date="2019-06" db="EMBL/GenBank/DDBJ databases">
        <title>Genome Sequence of the Brown Rot Fungal Pathogen Monilinia fructicola.</title>
        <authorList>
            <person name="De Miccolis Angelini R.M."/>
            <person name="Landi L."/>
            <person name="Abate D."/>
            <person name="Pollastro S."/>
            <person name="Romanazzi G."/>
            <person name="Faretra F."/>
        </authorList>
    </citation>
    <scope>NUCLEOTIDE SEQUENCE [LARGE SCALE GENOMIC DNA]</scope>
    <source>
        <strain evidence="2 3">Mfrc123</strain>
    </source>
</reference>
<protein>
    <recommendedName>
        <fullName evidence="4">Transmembrane protein</fullName>
    </recommendedName>
</protein>
<keyword evidence="3" id="KW-1185">Reference proteome</keyword>